<reference evidence="2 3" key="1">
    <citation type="journal article" date="2024" name="BMC Genomics">
        <title>De novo assembly and annotation of Popillia japonica's genome with initial clues to its potential as an invasive pest.</title>
        <authorList>
            <person name="Cucini C."/>
            <person name="Boschi S."/>
            <person name="Funari R."/>
            <person name="Cardaioli E."/>
            <person name="Iannotti N."/>
            <person name="Marturano G."/>
            <person name="Paoli F."/>
            <person name="Bruttini M."/>
            <person name="Carapelli A."/>
            <person name="Frati F."/>
            <person name="Nardi F."/>
        </authorList>
    </citation>
    <scope>NUCLEOTIDE SEQUENCE [LARGE SCALE GENOMIC DNA]</scope>
    <source>
        <strain evidence="2">DMR45628</strain>
    </source>
</reference>
<gene>
    <name evidence="2" type="ORF">QE152_g36202</name>
</gene>
<dbReference type="Proteomes" id="UP001458880">
    <property type="component" value="Unassembled WGS sequence"/>
</dbReference>
<keyword evidence="3" id="KW-1185">Reference proteome</keyword>
<name>A0AAW1IDN4_POPJA</name>
<evidence type="ECO:0000313" key="2">
    <source>
        <dbReference type="EMBL" id="KAK9687513.1"/>
    </source>
</evidence>
<dbReference type="AlphaFoldDB" id="A0AAW1IDN4"/>
<dbReference type="EMBL" id="JASPKY010000636">
    <property type="protein sequence ID" value="KAK9687513.1"/>
    <property type="molecule type" value="Genomic_DNA"/>
</dbReference>
<comment type="caution">
    <text evidence="2">The sequence shown here is derived from an EMBL/GenBank/DDBJ whole genome shotgun (WGS) entry which is preliminary data.</text>
</comment>
<evidence type="ECO:0000256" key="1">
    <source>
        <dbReference type="SAM" id="MobiDB-lite"/>
    </source>
</evidence>
<sequence length="116" mass="13549">MAVTTQSKSERNDMLHSLIITTRRKFAPLSKVFHPDFYKGGLHRSNSVKYTRHYSPPVGPFMSRPGFKLIEVSSLKRTRRSYGARSRMPPQTEFYRSDDDKDDNKCFSCPDFFESF</sequence>
<feature type="region of interest" description="Disordered" evidence="1">
    <location>
        <begin position="81"/>
        <end position="102"/>
    </location>
</feature>
<organism evidence="2 3">
    <name type="scientific">Popillia japonica</name>
    <name type="common">Japanese beetle</name>
    <dbReference type="NCBI Taxonomy" id="7064"/>
    <lineage>
        <taxon>Eukaryota</taxon>
        <taxon>Metazoa</taxon>
        <taxon>Ecdysozoa</taxon>
        <taxon>Arthropoda</taxon>
        <taxon>Hexapoda</taxon>
        <taxon>Insecta</taxon>
        <taxon>Pterygota</taxon>
        <taxon>Neoptera</taxon>
        <taxon>Endopterygota</taxon>
        <taxon>Coleoptera</taxon>
        <taxon>Polyphaga</taxon>
        <taxon>Scarabaeiformia</taxon>
        <taxon>Scarabaeidae</taxon>
        <taxon>Rutelinae</taxon>
        <taxon>Popillia</taxon>
    </lineage>
</organism>
<protein>
    <submittedName>
        <fullName evidence="2">Uncharacterized protein</fullName>
    </submittedName>
</protein>
<proteinExistence type="predicted"/>
<evidence type="ECO:0000313" key="3">
    <source>
        <dbReference type="Proteomes" id="UP001458880"/>
    </source>
</evidence>
<accession>A0AAW1IDN4</accession>